<feature type="transmembrane region" description="Helical" evidence="1">
    <location>
        <begin position="38"/>
        <end position="57"/>
    </location>
</feature>
<dbReference type="InParanoid" id="E5ACN7"/>
<dbReference type="VEuPathDB" id="FungiDB:LEMA_P010260.1"/>
<evidence type="ECO:0000313" key="2">
    <source>
        <dbReference type="EMBL" id="CBY02239.1"/>
    </source>
</evidence>
<dbReference type="AlphaFoldDB" id="E5ACN7"/>
<gene>
    <name evidence="2" type="ORF">LEMA_P010260.1</name>
</gene>
<organism evidence="2 3">
    <name type="scientific">Leptosphaeria maculans (strain JN3 / isolate v23.1.3 / race Av1-4-5-6-7-8)</name>
    <name type="common">Blackleg fungus</name>
    <name type="synonym">Phoma lingam</name>
    <dbReference type="NCBI Taxonomy" id="985895"/>
    <lineage>
        <taxon>Eukaryota</taxon>
        <taxon>Fungi</taxon>
        <taxon>Dikarya</taxon>
        <taxon>Ascomycota</taxon>
        <taxon>Pezizomycotina</taxon>
        <taxon>Dothideomycetes</taxon>
        <taxon>Pleosporomycetidae</taxon>
        <taxon>Pleosporales</taxon>
        <taxon>Pleosporineae</taxon>
        <taxon>Leptosphaeriaceae</taxon>
        <taxon>Plenodomus</taxon>
        <taxon>Plenodomus lingam/Leptosphaeria maculans species complex</taxon>
    </lineage>
</organism>
<keyword evidence="3" id="KW-1185">Reference proteome</keyword>
<keyword evidence="1" id="KW-1133">Transmembrane helix</keyword>
<proteinExistence type="predicted"/>
<reference evidence="3" key="1">
    <citation type="journal article" date="2011" name="Nat. Commun.">
        <title>Effector diversification within compartments of the Leptosphaeria maculans genome affected by Repeat-Induced Point mutations.</title>
        <authorList>
            <person name="Rouxel T."/>
            <person name="Grandaubert J."/>
            <person name="Hane J.K."/>
            <person name="Hoede C."/>
            <person name="van de Wouw A.P."/>
            <person name="Couloux A."/>
            <person name="Dominguez V."/>
            <person name="Anthouard V."/>
            <person name="Bally P."/>
            <person name="Bourras S."/>
            <person name="Cozijnsen A.J."/>
            <person name="Ciuffetti L.M."/>
            <person name="Degrave A."/>
            <person name="Dilmaghani A."/>
            <person name="Duret L."/>
            <person name="Fudal I."/>
            <person name="Goodwin S.B."/>
            <person name="Gout L."/>
            <person name="Glaser N."/>
            <person name="Linglin J."/>
            <person name="Kema G.H.J."/>
            <person name="Lapalu N."/>
            <person name="Lawrence C.B."/>
            <person name="May K."/>
            <person name="Meyer M."/>
            <person name="Ollivier B."/>
            <person name="Poulain J."/>
            <person name="Schoch C.L."/>
            <person name="Simon A."/>
            <person name="Spatafora J.W."/>
            <person name="Stachowiak A."/>
            <person name="Turgeon B.G."/>
            <person name="Tyler B.M."/>
            <person name="Vincent D."/>
            <person name="Weissenbach J."/>
            <person name="Amselem J."/>
            <person name="Quesneville H."/>
            <person name="Oliver R.P."/>
            <person name="Wincker P."/>
            <person name="Balesdent M.-H."/>
            <person name="Howlett B.J."/>
        </authorList>
    </citation>
    <scope>NUCLEOTIDE SEQUENCE [LARGE SCALE GENOMIC DNA]</scope>
    <source>
        <strain evidence="3">JN3 / isolate v23.1.3 / race Av1-4-5-6-7-8</strain>
    </source>
</reference>
<evidence type="ECO:0000256" key="1">
    <source>
        <dbReference type="SAM" id="Phobius"/>
    </source>
</evidence>
<sequence length="187" mass="20816">MAQWPNEQTIGISDPSFAPSSDLRLSLGSPAVLHWSPLTAHTGICLVMLMMMMLMMMPGWTLNGSIRQLNTVRERASNKGLAPLLPPIDNAIKKGMDRSILVRTPFFRCTDHLYNQTAIHRKVGRPSAVAQTKQCCNSAHCVSVEKPDVLWIGCEEIVGLFVGRLIRPRVSVHSNRTTQKTHPSLFM</sequence>
<keyword evidence="1" id="KW-0472">Membrane</keyword>
<dbReference type="HOGENOM" id="CLU_1447937_0_0_1"/>
<dbReference type="Proteomes" id="UP000002668">
    <property type="component" value="Genome"/>
</dbReference>
<name>E5ACN7_LEPMJ</name>
<keyword evidence="1" id="KW-0812">Transmembrane</keyword>
<protein>
    <submittedName>
        <fullName evidence="2">Predicted protein</fullName>
    </submittedName>
</protein>
<accession>E5ACN7</accession>
<evidence type="ECO:0000313" key="3">
    <source>
        <dbReference type="Proteomes" id="UP000002668"/>
    </source>
</evidence>
<dbReference type="GeneID" id="13289422"/>
<dbReference type="EMBL" id="FP929139">
    <property type="protein sequence ID" value="CBY02239.1"/>
    <property type="molecule type" value="Genomic_DNA"/>
</dbReference>